<reference evidence="2" key="1">
    <citation type="submission" date="2023-03" db="EMBL/GenBank/DDBJ databases">
        <title>Actinoallomurus iriomotensis NBRC 103681.</title>
        <authorList>
            <person name="Ichikawa N."/>
            <person name="Sato H."/>
            <person name="Tonouchi N."/>
        </authorList>
    </citation>
    <scope>NUCLEOTIDE SEQUENCE</scope>
    <source>
        <strain evidence="2">NBRC 103681</strain>
    </source>
</reference>
<dbReference type="Proteomes" id="UP001165135">
    <property type="component" value="Unassembled WGS sequence"/>
</dbReference>
<comment type="caution">
    <text evidence="2">The sequence shown here is derived from an EMBL/GenBank/DDBJ whole genome shotgun (WGS) entry which is preliminary data.</text>
</comment>
<dbReference type="AlphaFoldDB" id="A0A9W6RIP8"/>
<name>A0A9W6RIP8_9ACTN</name>
<dbReference type="EMBL" id="BSTJ01000003">
    <property type="protein sequence ID" value="GLY74620.1"/>
    <property type="molecule type" value="Genomic_DNA"/>
</dbReference>
<feature type="region of interest" description="Disordered" evidence="1">
    <location>
        <begin position="113"/>
        <end position="136"/>
    </location>
</feature>
<evidence type="ECO:0000313" key="3">
    <source>
        <dbReference type="Proteomes" id="UP001165135"/>
    </source>
</evidence>
<proteinExistence type="predicted"/>
<evidence type="ECO:0000256" key="1">
    <source>
        <dbReference type="SAM" id="MobiDB-lite"/>
    </source>
</evidence>
<evidence type="ECO:0000313" key="2">
    <source>
        <dbReference type="EMBL" id="GLY74620.1"/>
    </source>
</evidence>
<protein>
    <submittedName>
        <fullName evidence="2">Uncharacterized protein</fullName>
    </submittedName>
</protein>
<sequence length="136" mass="13671">MQVSEGTFHDPALGAGSGAVLGAASSDHWLHSEVPDEAAVFVVIVAAVAERQIGAASRPAAPAAHAWCRLKQRDESSDVVAVAAGQRGGERDAAGVGDQVMFAARLAPIDWASSGLGSPQAAPGPDSPTITGPVRP</sequence>
<gene>
    <name evidence="2" type="ORF">Airi01_028870</name>
</gene>
<organism evidence="2 3">
    <name type="scientific">Actinoallomurus iriomotensis</name>
    <dbReference type="NCBI Taxonomy" id="478107"/>
    <lineage>
        <taxon>Bacteria</taxon>
        <taxon>Bacillati</taxon>
        <taxon>Actinomycetota</taxon>
        <taxon>Actinomycetes</taxon>
        <taxon>Streptosporangiales</taxon>
        <taxon>Thermomonosporaceae</taxon>
        <taxon>Actinoallomurus</taxon>
    </lineage>
</organism>
<accession>A0A9W6RIP8</accession>